<accession>C4J8I6</accession>
<dbReference type="AlphaFoldDB" id="C4J8I6"/>
<reference evidence="2" key="2">
    <citation type="submission" date="2012-06" db="EMBL/GenBank/DDBJ databases">
        <authorList>
            <person name="Yu Y."/>
            <person name="Currie J."/>
            <person name="Lomeli R."/>
            <person name="Angelova A."/>
            <person name="Collura K."/>
            <person name="Wissotski M."/>
            <person name="Campos D."/>
            <person name="Kudrna D."/>
            <person name="Golser W."/>
            <person name="Ashely E."/>
            <person name="Descour A."/>
            <person name="Fernandes J."/>
            <person name="Soderlund C."/>
            <person name="Walbot V."/>
        </authorList>
    </citation>
    <scope>NUCLEOTIDE SEQUENCE</scope>
    <source>
        <strain evidence="2">B73</strain>
    </source>
</reference>
<sequence length="111" mass="12577">MLLQGDRERLLQLLYLQISVRVRQELREMALHQIVDGSCKLWNVHDLLVGQLPNKPSRASSQSSPVGIRLPGGNTEPASRIELVSTSEPSMRIECWPMMHSGSMVQERSRQ</sequence>
<protein>
    <submittedName>
        <fullName evidence="2">Uncharacterized protein</fullName>
    </submittedName>
</protein>
<name>C4J8I6_MAIZE</name>
<dbReference type="EMBL" id="BT087133">
    <property type="protein sequence ID" value="ACR37486.1"/>
    <property type="molecule type" value="mRNA"/>
</dbReference>
<evidence type="ECO:0000313" key="2">
    <source>
        <dbReference type="EMBL" id="ACR37486.1"/>
    </source>
</evidence>
<organism evidence="2">
    <name type="scientific">Zea mays</name>
    <name type="common">Maize</name>
    <dbReference type="NCBI Taxonomy" id="4577"/>
    <lineage>
        <taxon>Eukaryota</taxon>
        <taxon>Viridiplantae</taxon>
        <taxon>Streptophyta</taxon>
        <taxon>Embryophyta</taxon>
        <taxon>Tracheophyta</taxon>
        <taxon>Spermatophyta</taxon>
        <taxon>Magnoliopsida</taxon>
        <taxon>Liliopsida</taxon>
        <taxon>Poales</taxon>
        <taxon>Poaceae</taxon>
        <taxon>PACMAD clade</taxon>
        <taxon>Panicoideae</taxon>
        <taxon>Andropogonodae</taxon>
        <taxon>Andropogoneae</taxon>
        <taxon>Tripsacinae</taxon>
        <taxon>Zea</taxon>
    </lineage>
</organism>
<evidence type="ECO:0000256" key="1">
    <source>
        <dbReference type="SAM" id="MobiDB-lite"/>
    </source>
</evidence>
<reference evidence="2" key="1">
    <citation type="journal article" date="2009" name="PLoS Genet.">
        <title>Sequencing, mapping, and analysis of 27,455 maize full-length cDNAs.</title>
        <authorList>
            <person name="Soderlund C."/>
            <person name="Descour A."/>
            <person name="Kudrna D."/>
            <person name="Bomhoff M."/>
            <person name="Boyd L."/>
            <person name="Currie J."/>
            <person name="Angelova A."/>
            <person name="Collura K."/>
            <person name="Wissotski M."/>
            <person name="Ashley E."/>
            <person name="Morrow D."/>
            <person name="Fernandes J."/>
            <person name="Walbot V."/>
            <person name="Yu Y."/>
        </authorList>
    </citation>
    <scope>NUCLEOTIDE SEQUENCE</scope>
    <source>
        <strain evidence="2">B73</strain>
    </source>
</reference>
<feature type="region of interest" description="Disordered" evidence="1">
    <location>
        <begin position="53"/>
        <end position="79"/>
    </location>
</feature>
<proteinExistence type="evidence at transcript level"/>